<evidence type="ECO:0000313" key="2">
    <source>
        <dbReference type="Proteomes" id="UP001281761"/>
    </source>
</evidence>
<dbReference type="EMBL" id="JARBJD010000024">
    <property type="protein sequence ID" value="KAK2960253.1"/>
    <property type="molecule type" value="Genomic_DNA"/>
</dbReference>
<organism evidence="1 2">
    <name type="scientific">Blattamonas nauphoetae</name>
    <dbReference type="NCBI Taxonomy" id="2049346"/>
    <lineage>
        <taxon>Eukaryota</taxon>
        <taxon>Metamonada</taxon>
        <taxon>Preaxostyla</taxon>
        <taxon>Oxymonadida</taxon>
        <taxon>Blattamonas</taxon>
    </lineage>
</organism>
<proteinExistence type="predicted"/>
<name>A0ABQ9Y913_9EUKA</name>
<gene>
    <name evidence="1" type="ORF">BLNAU_4806</name>
</gene>
<keyword evidence="2" id="KW-1185">Reference proteome</keyword>
<protein>
    <submittedName>
        <fullName evidence="1">Uncharacterized protein</fullName>
    </submittedName>
</protein>
<dbReference type="Proteomes" id="UP001281761">
    <property type="component" value="Unassembled WGS sequence"/>
</dbReference>
<accession>A0ABQ9Y913</accession>
<sequence length="358" mass="40420">MTTFDTTTSASPDSPCPDISSHSFSYSADCSAFLKWSEEEDLESEEDKAIIFQSLVVTLKFQPALDASLEAKAVKFLESVDPDDEESADTFLCSFGRTIDLSLTDLIQSIVVLLSSTSQVITTATMKMLNDLIKTCSAKIRLAFFKADLVAQLIDSLNHLSLSFPKAEDIHINLTNIIRHSTWLATPYGLEQLEIEDGTEQQAVHETILTQVLAPSEKYIWDLCVNRSSIINGELCSEFMLLLAWTVEISQYYQPTMDYVLRVPVTLTIPSCLTLSENEDTIDWFLSYMVEIQQEWNEKGGETRRIMKKVQRMLRMEGIDDVIEKKMLNDKNGSFGGEIVTDSIVWNNQQGMNVQEQE</sequence>
<reference evidence="1 2" key="1">
    <citation type="journal article" date="2022" name="bioRxiv">
        <title>Genomics of Preaxostyla Flagellates Illuminates Evolutionary Transitions and the Path Towards Mitochondrial Loss.</title>
        <authorList>
            <person name="Novak L.V.F."/>
            <person name="Treitli S.C."/>
            <person name="Pyrih J."/>
            <person name="Halakuc P."/>
            <person name="Pipaliya S.V."/>
            <person name="Vacek V."/>
            <person name="Brzon O."/>
            <person name="Soukal P."/>
            <person name="Eme L."/>
            <person name="Dacks J.B."/>
            <person name="Karnkowska A."/>
            <person name="Elias M."/>
            <person name="Hampl V."/>
        </authorList>
    </citation>
    <scope>NUCLEOTIDE SEQUENCE [LARGE SCALE GENOMIC DNA]</scope>
    <source>
        <strain evidence="1">NAU3</strain>
        <tissue evidence="1">Gut</tissue>
    </source>
</reference>
<evidence type="ECO:0000313" key="1">
    <source>
        <dbReference type="EMBL" id="KAK2960253.1"/>
    </source>
</evidence>
<comment type="caution">
    <text evidence="1">The sequence shown here is derived from an EMBL/GenBank/DDBJ whole genome shotgun (WGS) entry which is preliminary data.</text>
</comment>